<organism evidence="3 4">
    <name type="scientific">Pontibaca salina</name>
    <dbReference type="NCBI Taxonomy" id="2795731"/>
    <lineage>
        <taxon>Bacteria</taxon>
        <taxon>Pseudomonadati</taxon>
        <taxon>Pseudomonadota</taxon>
        <taxon>Alphaproteobacteria</taxon>
        <taxon>Rhodobacterales</taxon>
        <taxon>Roseobacteraceae</taxon>
        <taxon>Pontibaca</taxon>
    </lineage>
</organism>
<feature type="domain" description="LptD C-terminal" evidence="2">
    <location>
        <begin position="276"/>
        <end position="637"/>
    </location>
</feature>
<feature type="signal peptide" evidence="1">
    <location>
        <begin position="1"/>
        <end position="22"/>
    </location>
</feature>
<evidence type="ECO:0000313" key="4">
    <source>
        <dbReference type="Proteomes" id="UP000613255"/>
    </source>
</evidence>
<proteinExistence type="inferred from homology"/>
<dbReference type="GO" id="GO:0043165">
    <property type="term" value="P:Gram-negative-bacterium-type cell outer membrane assembly"/>
    <property type="evidence" value="ECO:0007669"/>
    <property type="project" value="UniProtKB-UniRule"/>
</dbReference>
<evidence type="ECO:0000259" key="2">
    <source>
        <dbReference type="Pfam" id="PF04453"/>
    </source>
</evidence>
<dbReference type="GO" id="GO:1990351">
    <property type="term" value="C:transporter complex"/>
    <property type="evidence" value="ECO:0007669"/>
    <property type="project" value="TreeGrafter"/>
</dbReference>
<comment type="caution">
    <text evidence="1">Lacks conserved residue(s) required for the propagation of feature annotation.</text>
</comment>
<comment type="subcellular location">
    <subcellularLocation>
        <location evidence="1">Cell outer membrane</location>
    </subcellularLocation>
</comment>
<keyword evidence="4" id="KW-1185">Reference proteome</keyword>
<dbReference type="AlphaFoldDB" id="A0A934HQU6"/>
<sequence length="711" mass="79974" precursor="true">MRRRLIPVLTVLVLTLAVPVFAQQSASVEDDTAVLMADSVFITPDRVLIAEGNVEALHGDIRLTANRITFDRASGRLSIEGPIRIDEGDNTTILASAAELDRDLQNGLLNGARMVMNQQLQLAAVQMNRVDGRFTQLYKTAVTSCQVCTDGRPPLWQIRARKVIHDKQKQQLYFEGAQFRVRGTTVLRLPRFRLPDPTVKRARGFLVPSIRTTNKLGTGVRLPYFIPLGDHRDLTLTPYLSTSTRTLGFRYRQLFQRGRIQFEGAYTNDDLTDESVRGYLFGTGHFDLNHGFKLNFDIKTTTDNAYLVDYGLPDYDRLKNEIALSRYNRDTAFRAEVVYFDSLRDQEAESTLPNLIPSVRYERRWFPKRVGGEMRLGLDVQGHHRSSSENVLGRDVTRATADLSWRRDWRFSQGVRADWRIGLATDLFEIYQDDNFDHHLTRVTPSTALTLRYPMMKTTASGVIHALEPVVQLGWTSVHGSTPPSDESAFVEFDEGNLLSLSRFPAPDRREDGLTLVYGLNWSRFAPSGWQASASVGQVFRRDADPDFTRTSGLSGTASDVLVAGKLQLERGVALTARALLDGSFKFSKAELRGNWSAGAFDLAGTYLWQDDDEAEGRTEALSEIWFDGRYEINPNWSARASMRYDITETTPTRAGLGVGWQNECVTVDLSVNRRYTSSTSVEPTTDFGFTIALRGFAVDGGTEKYRRSCS</sequence>
<gene>
    <name evidence="1" type="primary">lptD</name>
    <name evidence="3" type="ORF">JAO82_07780</name>
</gene>
<keyword evidence="1" id="KW-0732">Signal</keyword>
<dbReference type="PANTHER" id="PTHR30189:SF1">
    <property type="entry name" value="LPS-ASSEMBLY PROTEIN LPTD"/>
    <property type="match status" value="1"/>
</dbReference>
<comment type="similarity">
    <text evidence="1">Belongs to the LptD family.</text>
</comment>
<reference evidence="3" key="1">
    <citation type="submission" date="2020-12" db="EMBL/GenBank/DDBJ databases">
        <title>Pontibaca salina gen. nov., sp. nov., isolated from marine sediment.</title>
        <authorList>
            <person name="Bo J."/>
            <person name="Wang S."/>
            <person name="Song X."/>
            <person name="Du Z."/>
        </authorList>
    </citation>
    <scope>NUCLEOTIDE SEQUENCE</scope>
    <source>
        <strain evidence="3">S1109L</strain>
    </source>
</reference>
<dbReference type="InterPro" id="IPR020889">
    <property type="entry name" value="LipoPS_assembly_LptD"/>
</dbReference>
<comment type="function">
    <text evidence="1">Involved in the assembly of lipopolysaccharide (LPS) at the surface of the outer membrane.</text>
</comment>
<dbReference type="InterPro" id="IPR050218">
    <property type="entry name" value="LptD"/>
</dbReference>
<dbReference type="InterPro" id="IPR007543">
    <property type="entry name" value="LptD_C"/>
</dbReference>
<dbReference type="SUPFAM" id="SSF56935">
    <property type="entry name" value="Porins"/>
    <property type="match status" value="1"/>
</dbReference>
<protein>
    <recommendedName>
        <fullName evidence="1">LPS-assembly protein LptD</fullName>
    </recommendedName>
</protein>
<comment type="caution">
    <text evidence="3">The sequence shown here is derived from an EMBL/GenBank/DDBJ whole genome shotgun (WGS) entry which is preliminary data.</text>
</comment>
<evidence type="ECO:0000313" key="3">
    <source>
        <dbReference type="EMBL" id="MBI6629782.1"/>
    </source>
</evidence>
<accession>A0A934HQU6</accession>
<keyword evidence="1" id="KW-0998">Cell outer membrane</keyword>
<dbReference type="RefSeq" id="WP_198685807.1">
    <property type="nucleotide sequence ID" value="NZ_JAEIJD010000005.1"/>
</dbReference>
<dbReference type="Proteomes" id="UP000613255">
    <property type="component" value="Unassembled WGS sequence"/>
</dbReference>
<dbReference type="Pfam" id="PF04453">
    <property type="entry name" value="LptD"/>
    <property type="match status" value="1"/>
</dbReference>
<dbReference type="PANTHER" id="PTHR30189">
    <property type="entry name" value="LPS-ASSEMBLY PROTEIN"/>
    <property type="match status" value="1"/>
</dbReference>
<dbReference type="EMBL" id="JAEIJD010000005">
    <property type="protein sequence ID" value="MBI6629782.1"/>
    <property type="molecule type" value="Genomic_DNA"/>
</dbReference>
<dbReference type="GO" id="GO:0009279">
    <property type="term" value="C:cell outer membrane"/>
    <property type="evidence" value="ECO:0007669"/>
    <property type="project" value="UniProtKB-SubCell"/>
</dbReference>
<name>A0A934HQU6_9RHOB</name>
<keyword evidence="1" id="KW-0472">Membrane</keyword>
<feature type="chain" id="PRO_5038178401" description="LPS-assembly protein LptD" evidence="1">
    <location>
        <begin position="23"/>
        <end position="711"/>
    </location>
</feature>
<evidence type="ECO:0000256" key="1">
    <source>
        <dbReference type="HAMAP-Rule" id="MF_01411"/>
    </source>
</evidence>
<dbReference type="GO" id="GO:0015920">
    <property type="term" value="P:lipopolysaccharide transport"/>
    <property type="evidence" value="ECO:0007669"/>
    <property type="project" value="InterPro"/>
</dbReference>
<dbReference type="HAMAP" id="MF_01411">
    <property type="entry name" value="LPS_assembly_LptD"/>
    <property type="match status" value="1"/>
</dbReference>
<comment type="subunit">
    <text evidence="1">Component of the lipopolysaccharide transport and assembly complex.</text>
</comment>